<dbReference type="Gene3D" id="3.40.50.620">
    <property type="entry name" value="HUPs"/>
    <property type="match status" value="1"/>
</dbReference>
<keyword evidence="5 8" id="KW-0648">Protein biosynthesis</keyword>
<dbReference type="InterPro" id="IPR014729">
    <property type="entry name" value="Rossmann-like_a/b/a_fold"/>
</dbReference>
<keyword evidence="12" id="KW-1185">Reference proteome</keyword>
<evidence type="ECO:0000256" key="7">
    <source>
        <dbReference type="ARBA" id="ARBA00048248"/>
    </source>
</evidence>
<evidence type="ECO:0000256" key="8">
    <source>
        <dbReference type="RuleBase" id="RU361234"/>
    </source>
</evidence>
<dbReference type="Gene3D" id="1.10.240.10">
    <property type="entry name" value="Tyrosyl-Transfer RNA Synthetase"/>
    <property type="match status" value="1"/>
</dbReference>
<accession>A0AA39R8K6</accession>
<dbReference type="PANTHER" id="PTHR11766">
    <property type="entry name" value="TYROSYL-TRNA SYNTHETASE"/>
    <property type="match status" value="1"/>
</dbReference>
<dbReference type="EC" id="6.1.1.1" evidence="8"/>
<dbReference type="SUPFAM" id="SSF52374">
    <property type="entry name" value="Nucleotidylyl transferase"/>
    <property type="match status" value="1"/>
</dbReference>
<protein>
    <recommendedName>
        <fullName evidence="8">Tyrosine--tRNA ligase</fullName>
        <ecNumber evidence="8">6.1.1.1</ecNumber>
    </recommendedName>
    <alternativeName>
        <fullName evidence="8">Tyrosyl-tRNA synthetase</fullName>
    </alternativeName>
</protein>
<dbReference type="InterPro" id="IPR002307">
    <property type="entry name" value="Tyr-tRNA-ligase"/>
</dbReference>
<dbReference type="GO" id="GO:0003723">
    <property type="term" value="F:RNA binding"/>
    <property type="evidence" value="ECO:0007669"/>
    <property type="project" value="InterPro"/>
</dbReference>
<dbReference type="FunFam" id="3.40.50.620:FF:000227">
    <property type="entry name" value="Tyrosine--tRNA ligase"/>
    <property type="match status" value="1"/>
</dbReference>
<comment type="caution">
    <text evidence="11">The sequence shown here is derived from an EMBL/GenBank/DDBJ whole genome shotgun (WGS) entry which is preliminary data.</text>
</comment>
<evidence type="ECO:0000259" key="10">
    <source>
        <dbReference type="Pfam" id="PF16714"/>
    </source>
</evidence>
<evidence type="ECO:0000313" key="12">
    <source>
        <dbReference type="Proteomes" id="UP001166286"/>
    </source>
</evidence>
<dbReference type="InterPro" id="IPR002305">
    <property type="entry name" value="aa-tRNA-synth_Ic"/>
</dbReference>
<dbReference type="Pfam" id="PF16714">
    <property type="entry name" value="TyrRSs_C"/>
    <property type="match status" value="1"/>
</dbReference>
<evidence type="ECO:0000313" key="11">
    <source>
        <dbReference type="EMBL" id="KAK0516843.1"/>
    </source>
</evidence>
<gene>
    <name evidence="11" type="ORF">JMJ35_001446</name>
</gene>
<organism evidence="11 12">
    <name type="scientific">Cladonia borealis</name>
    <dbReference type="NCBI Taxonomy" id="184061"/>
    <lineage>
        <taxon>Eukaryota</taxon>
        <taxon>Fungi</taxon>
        <taxon>Dikarya</taxon>
        <taxon>Ascomycota</taxon>
        <taxon>Pezizomycotina</taxon>
        <taxon>Lecanoromycetes</taxon>
        <taxon>OSLEUM clade</taxon>
        <taxon>Lecanoromycetidae</taxon>
        <taxon>Lecanorales</taxon>
        <taxon>Lecanorineae</taxon>
        <taxon>Cladoniaceae</taxon>
        <taxon>Cladonia</taxon>
    </lineage>
</organism>
<dbReference type="PRINTS" id="PR01040">
    <property type="entry name" value="TRNASYNTHTYR"/>
</dbReference>
<dbReference type="InterPro" id="IPR032005">
    <property type="entry name" value="TyrRSs_C"/>
</dbReference>
<name>A0AA39R8K6_9LECA</name>
<dbReference type="InterPro" id="IPR001412">
    <property type="entry name" value="aa-tRNA-synth_I_CS"/>
</dbReference>
<feature type="domain" description="Tyrosyl-tRNA synthetase C-terminal" evidence="10">
    <location>
        <begin position="455"/>
        <end position="570"/>
    </location>
</feature>
<sequence length="620" mass="71212">MISKLSPSLLQSSSFICPSCIRRIRLLGLAYQKRFITENYLRKTLEAKLQWARQATEIKAGRKEGMLDTLEKRGYINQIVGSRDDLDKLLTEKRVGIYCGVDPTAPSMHIGHLLPLMVLYWFYIKGFHACSLLGGATAQIGDPSWRTTSREVQHSSVRKTNMLKIHFQLKGMWAHVEDRARDFGYNWEWAWRRELTNNNAWLNKLPAIELLKLAGRGTRLGPMLGRDTVKDRIKSKEGMSFAEFTYPLLQAWDWWHMYSTKDIQIQVGGSDQFGNILAGIHTIDYIRFNHYDPELLQDEKKMSQREALLKKPMGFTVPLLTKASGEKFSKSAGSAIWLDREMTSAFDLYQFFLRMADADVHRYLKLFTFEPLEVLEELMEEHNKDPSKRVAQHKLAKEVLIIVHGRQVAKETEEQHRSLFRKTPIPYPPMPAQEDGKRTPHGNRAFNENAPMVDANSAPFHSIELPKSLVYNQLMERVLFFAGMVASRSEGHRMVAKGGAYVGARPGATGTMSDQVDWSPATNWQPKDTENYIIGGDTLLLRVGKWKVKIIKIISDEEFDERGLNAPGWEEWKERKAEEPLTEEVKNMRMWSQKNYTKKALLHQRGPDPDADIVRAQSSQ</sequence>
<proteinExistence type="inferred from homology"/>
<evidence type="ECO:0000256" key="6">
    <source>
        <dbReference type="ARBA" id="ARBA00023146"/>
    </source>
</evidence>
<keyword evidence="6 8" id="KW-0030">Aminoacyl-tRNA synthetase</keyword>
<evidence type="ECO:0000256" key="5">
    <source>
        <dbReference type="ARBA" id="ARBA00022917"/>
    </source>
</evidence>
<dbReference type="InterPro" id="IPR024088">
    <property type="entry name" value="Tyr-tRNA-ligase_bac-type"/>
</dbReference>
<dbReference type="GO" id="GO:0005829">
    <property type="term" value="C:cytosol"/>
    <property type="evidence" value="ECO:0007669"/>
    <property type="project" value="TreeGrafter"/>
</dbReference>
<evidence type="ECO:0000256" key="2">
    <source>
        <dbReference type="ARBA" id="ARBA00022598"/>
    </source>
</evidence>
<evidence type="ECO:0000256" key="9">
    <source>
        <dbReference type="SAM" id="MobiDB-lite"/>
    </source>
</evidence>
<dbReference type="Pfam" id="PF00579">
    <property type="entry name" value="tRNA-synt_1b"/>
    <property type="match status" value="1"/>
</dbReference>
<reference evidence="11" key="1">
    <citation type="submission" date="2023-03" db="EMBL/GenBank/DDBJ databases">
        <title>Complete genome of Cladonia borealis.</title>
        <authorList>
            <person name="Park H."/>
        </authorList>
    </citation>
    <scope>NUCLEOTIDE SEQUENCE</scope>
    <source>
        <strain evidence="11">ANT050790</strain>
    </source>
</reference>
<dbReference type="GO" id="GO:0005524">
    <property type="term" value="F:ATP binding"/>
    <property type="evidence" value="ECO:0007669"/>
    <property type="project" value="UniProtKB-KW"/>
</dbReference>
<dbReference type="GO" id="GO:0004831">
    <property type="term" value="F:tyrosine-tRNA ligase activity"/>
    <property type="evidence" value="ECO:0007669"/>
    <property type="project" value="UniProtKB-EC"/>
</dbReference>
<feature type="region of interest" description="Disordered" evidence="9">
    <location>
        <begin position="599"/>
        <end position="620"/>
    </location>
</feature>
<evidence type="ECO:0000256" key="1">
    <source>
        <dbReference type="ARBA" id="ARBA00005594"/>
    </source>
</evidence>
<dbReference type="AlphaFoldDB" id="A0AA39R8K6"/>
<dbReference type="GO" id="GO:0006437">
    <property type="term" value="P:tyrosyl-tRNA aminoacylation"/>
    <property type="evidence" value="ECO:0007669"/>
    <property type="project" value="InterPro"/>
</dbReference>
<comment type="catalytic activity">
    <reaction evidence="7 8">
        <text>tRNA(Tyr) + L-tyrosine + ATP = L-tyrosyl-tRNA(Tyr) + AMP + diphosphate + H(+)</text>
        <dbReference type="Rhea" id="RHEA:10220"/>
        <dbReference type="Rhea" id="RHEA-COMP:9706"/>
        <dbReference type="Rhea" id="RHEA-COMP:9707"/>
        <dbReference type="ChEBI" id="CHEBI:15378"/>
        <dbReference type="ChEBI" id="CHEBI:30616"/>
        <dbReference type="ChEBI" id="CHEBI:33019"/>
        <dbReference type="ChEBI" id="CHEBI:58315"/>
        <dbReference type="ChEBI" id="CHEBI:78442"/>
        <dbReference type="ChEBI" id="CHEBI:78536"/>
        <dbReference type="ChEBI" id="CHEBI:456215"/>
        <dbReference type="EC" id="6.1.1.1"/>
    </reaction>
</comment>
<dbReference type="CDD" id="cd00805">
    <property type="entry name" value="TyrRS_core"/>
    <property type="match status" value="1"/>
</dbReference>
<dbReference type="FunFam" id="1.10.240.10:FF:000001">
    <property type="entry name" value="Tyrosine--tRNA ligase"/>
    <property type="match status" value="1"/>
</dbReference>
<dbReference type="GO" id="GO:0005739">
    <property type="term" value="C:mitochondrion"/>
    <property type="evidence" value="ECO:0007669"/>
    <property type="project" value="TreeGrafter"/>
</dbReference>
<dbReference type="Proteomes" id="UP001166286">
    <property type="component" value="Unassembled WGS sequence"/>
</dbReference>
<keyword evidence="4 8" id="KW-0067">ATP-binding</keyword>
<keyword evidence="2 8" id="KW-0436">Ligase</keyword>
<comment type="similarity">
    <text evidence="1 8">Belongs to the class-I aminoacyl-tRNA synthetase family.</text>
</comment>
<dbReference type="NCBIfam" id="TIGR00234">
    <property type="entry name" value="tyrS"/>
    <property type="match status" value="1"/>
</dbReference>
<keyword evidence="3 8" id="KW-0547">Nucleotide-binding</keyword>
<dbReference type="PANTHER" id="PTHR11766:SF0">
    <property type="entry name" value="TYROSINE--TRNA LIGASE, MITOCHONDRIAL"/>
    <property type="match status" value="1"/>
</dbReference>
<evidence type="ECO:0000256" key="4">
    <source>
        <dbReference type="ARBA" id="ARBA00022840"/>
    </source>
</evidence>
<dbReference type="EMBL" id="JAFEKC020000002">
    <property type="protein sequence ID" value="KAK0516843.1"/>
    <property type="molecule type" value="Genomic_DNA"/>
</dbReference>
<evidence type="ECO:0000256" key="3">
    <source>
        <dbReference type="ARBA" id="ARBA00022741"/>
    </source>
</evidence>
<dbReference type="PROSITE" id="PS00178">
    <property type="entry name" value="AA_TRNA_LIGASE_I"/>
    <property type="match status" value="1"/>
</dbReference>